<comment type="caution">
    <text evidence="1">The sequence shown here is derived from an EMBL/GenBank/DDBJ whole genome shotgun (WGS) entry which is preliminary data.</text>
</comment>
<dbReference type="Proteomes" id="UP000194003">
    <property type="component" value="Unassembled WGS sequence"/>
</dbReference>
<dbReference type="AlphaFoldDB" id="A0A1Y2K4K1"/>
<proteinExistence type="predicted"/>
<gene>
    <name evidence="1" type="ORF">MAIT1_05427</name>
</gene>
<evidence type="ECO:0000313" key="1">
    <source>
        <dbReference type="EMBL" id="OSM02597.1"/>
    </source>
</evidence>
<dbReference type="STRING" id="1434232.MAIT1_05427"/>
<name>A0A1Y2K4K1_9PROT</name>
<evidence type="ECO:0000313" key="2">
    <source>
        <dbReference type="Proteomes" id="UP000194003"/>
    </source>
</evidence>
<accession>A0A1Y2K4K1</accession>
<dbReference type="EMBL" id="LVJN01000020">
    <property type="protein sequence ID" value="OSM02597.1"/>
    <property type="molecule type" value="Genomic_DNA"/>
</dbReference>
<organism evidence="1 2">
    <name type="scientific">Magnetofaba australis IT-1</name>
    <dbReference type="NCBI Taxonomy" id="1434232"/>
    <lineage>
        <taxon>Bacteria</taxon>
        <taxon>Pseudomonadati</taxon>
        <taxon>Pseudomonadota</taxon>
        <taxon>Magnetococcia</taxon>
        <taxon>Magnetococcales</taxon>
        <taxon>Magnetococcaceae</taxon>
        <taxon>Magnetofaba</taxon>
    </lineage>
</organism>
<reference evidence="1 2" key="1">
    <citation type="journal article" date="2016" name="BMC Genomics">
        <title>Combined genomic and structural analyses of a cultured magnetotactic bacterium reveals its niche adaptation to a dynamic environment.</title>
        <authorList>
            <person name="Araujo A.C."/>
            <person name="Morillo V."/>
            <person name="Cypriano J."/>
            <person name="Teixeira L.C."/>
            <person name="Leao P."/>
            <person name="Lyra S."/>
            <person name="Almeida L.G."/>
            <person name="Bazylinski D.A."/>
            <person name="Vasconcellos A.T."/>
            <person name="Abreu F."/>
            <person name="Lins U."/>
        </authorList>
    </citation>
    <scope>NUCLEOTIDE SEQUENCE [LARGE SCALE GENOMIC DNA]</scope>
    <source>
        <strain evidence="1 2">IT-1</strain>
    </source>
</reference>
<sequence>MFVIFQLNRNTMIRALARAFSWRKEIESGVVRSARELAARENIDPGFMTKTLRLTMLAPDIVEAILEGRQPKNLALADLMKGFSCFGSDGK</sequence>
<keyword evidence="2" id="KW-1185">Reference proteome</keyword>
<protein>
    <submittedName>
        <fullName evidence="1">Putative LacI family regulatory protein</fullName>
    </submittedName>
</protein>
<dbReference type="SUPFAM" id="SSF109709">
    <property type="entry name" value="KorB DNA-binding domain-like"/>
    <property type="match status" value="1"/>
</dbReference>